<gene>
    <name evidence="6" type="ORF">STRCI_004433</name>
</gene>
<evidence type="ECO:0000256" key="1">
    <source>
        <dbReference type="ARBA" id="ARBA00023015"/>
    </source>
</evidence>
<protein>
    <submittedName>
        <fullName evidence="6">AraC family transcriptional regulator</fullName>
    </submittedName>
</protein>
<dbReference type="InterPro" id="IPR009057">
    <property type="entry name" value="Homeodomain-like_sf"/>
</dbReference>
<evidence type="ECO:0000256" key="2">
    <source>
        <dbReference type="ARBA" id="ARBA00023125"/>
    </source>
</evidence>
<reference evidence="6" key="1">
    <citation type="submission" date="2022-12" db="EMBL/GenBank/DDBJ databases">
        <authorList>
            <person name="Ruckert C."/>
            <person name="Busche T."/>
            <person name="Kalinowski J."/>
            <person name="Wittmann C."/>
        </authorList>
    </citation>
    <scope>NUCLEOTIDE SEQUENCE</scope>
    <source>
        <strain evidence="6">DSM 40467</strain>
    </source>
</reference>
<dbReference type="Pfam" id="PF12833">
    <property type="entry name" value="HTH_18"/>
    <property type="match status" value="1"/>
</dbReference>
<evidence type="ECO:0000313" key="7">
    <source>
        <dbReference type="Proteomes" id="UP001164439"/>
    </source>
</evidence>
<feature type="region of interest" description="Disordered" evidence="4">
    <location>
        <begin position="332"/>
        <end position="358"/>
    </location>
</feature>
<keyword evidence="7" id="KW-1185">Reference proteome</keyword>
<dbReference type="PANTHER" id="PTHR46796">
    <property type="entry name" value="HTH-TYPE TRANSCRIPTIONAL ACTIVATOR RHAS-RELATED"/>
    <property type="match status" value="1"/>
</dbReference>
<keyword evidence="1" id="KW-0805">Transcription regulation</keyword>
<dbReference type="InterPro" id="IPR018062">
    <property type="entry name" value="HTH_AraC-typ_CS"/>
</dbReference>
<dbReference type="InterPro" id="IPR018060">
    <property type="entry name" value="HTH_AraC"/>
</dbReference>
<dbReference type="SUPFAM" id="SSF46689">
    <property type="entry name" value="Homeodomain-like"/>
    <property type="match status" value="1"/>
</dbReference>
<dbReference type="InterPro" id="IPR050204">
    <property type="entry name" value="AraC_XylS_family_regulators"/>
</dbReference>
<dbReference type="PROSITE" id="PS00041">
    <property type="entry name" value="HTH_ARAC_FAMILY_1"/>
    <property type="match status" value="1"/>
</dbReference>
<evidence type="ECO:0000259" key="5">
    <source>
        <dbReference type="PROSITE" id="PS01124"/>
    </source>
</evidence>
<organism evidence="6 7">
    <name type="scientific">Streptomyces cinnabarinus</name>
    <dbReference type="NCBI Taxonomy" id="67287"/>
    <lineage>
        <taxon>Bacteria</taxon>
        <taxon>Bacillati</taxon>
        <taxon>Actinomycetota</taxon>
        <taxon>Actinomycetes</taxon>
        <taxon>Kitasatosporales</taxon>
        <taxon>Streptomycetaceae</taxon>
        <taxon>Streptomyces</taxon>
    </lineage>
</organism>
<evidence type="ECO:0000256" key="4">
    <source>
        <dbReference type="SAM" id="MobiDB-lite"/>
    </source>
</evidence>
<accession>A0ABY7KEY4</accession>
<dbReference type="Gene3D" id="1.10.10.60">
    <property type="entry name" value="Homeodomain-like"/>
    <property type="match status" value="1"/>
</dbReference>
<evidence type="ECO:0000313" key="6">
    <source>
        <dbReference type="EMBL" id="WAZ23114.1"/>
    </source>
</evidence>
<dbReference type="SMART" id="SM00342">
    <property type="entry name" value="HTH_ARAC"/>
    <property type="match status" value="1"/>
</dbReference>
<dbReference type="RefSeq" id="WP_269660697.1">
    <property type="nucleotide sequence ID" value="NZ_CP114413.1"/>
</dbReference>
<keyword evidence="3" id="KW-0804">Transcription</keyword>
<sequence>MKCGQGDGQVPVLRPGPATHGVLVQDVDAWRGALRESATALDAALLGPGERLGERPRGRSADCPGYTGWVYALDLGEVGLVDIGSDPVRVTRTRRLIDRDPLDLYHLAVAQRPGQALAGGRHTRLRVGDALLHGSADPWSVTADSFGHFLVINVPRAVLRRDLQIETGMIGQVVPAENPLLRVLTRTVTELGREAPRLPSASLAELGHTVRELLVSTLRLEMAGQEPGTATARSVLLARMREFVHEHLRDPDLSPRMLADAFRVSTRYVELAFRDADRSPARFIRETRMAEARRMLADPRQRHRSIAAIARTVGIPNPTVFARSFRAHYQLTPRDYRHSHTPEAERRSGMQERNAGAE</sequence>
<keyword evidence="2" id="KW-0238">DNA-binding</keyword>
<dbReference type="Proteomes" id="UP001164439">
    <property type="component" value="Chromosome"/>
</dbReference>
<feature type="compositionally biased region" description="Basic and acidic residues" evidence="4">
    <location>
        <begin position="334"/>
        <end position="350"/>
    </location>
</feature>
<dbReference type="InterPro" id="IPR035418">
    <property type="entry name" value="AraC-bd_2"/>
</dbReference>
<dbReference type="PANTHER" id="PTHR46796:SF6">
    <property type="entry name" value="ARAC SUBFAMILY"/>
    <property type="match status" value="1"/>
</dbReference>
<feature type="domain" description="HTH araC/xylS-type" evidence="5">
    <location>
        <begin position="238"/>
        <end position="339"/>
    </location>
</feature>
<evidence type="ECO:0000256" key="3">
    <source>
        <dbReference type="ARBA" id="ARBA00023163"/>
    </source>
</evidence>
<proteinExistence type="predicted"/>
<dbReference type="EMBL" id="CP114413">
    <property type="protein sequence ID" value="WAZ23114.1"/>
    <property type="molecule type" value="Genomic_DNA"/>
</dbReference>
<dbReference type="PROSITE" id="PS01124">
    <property type="entry name" value="HTH_ARAC_FAMILY_2"/>
    <property type="match status" value="1"/>
</dbReference>
<name>A0ABY7KEY4_9ACTN</name>
<dbReference type="Pfam" id="PF14525">
    <property type="entry name" value="AraC_binding_2"/>
    <property type="match status" value="1"/>
</dbReference>